<name>A0A938YNV1_9ACTN</name>
<keyword evidence="3" id="KW-1185">Reference proteome</keyword>
<feature type="domain" description="LysM" evidence="1">
    <location>
        <begin position="30"/>
        <end position="78"/>
    </location>
</feature>
<dbReference type="CDD" id="cd00118">
    <property type="entry name" value="LysM"/>
    <property type="match status" value="1"/>
</dbReference>
<accession>A0A938YNV1</accession>
<evidence type="ECO:0000313" key="3">
    <source>
        <dbReference type="Proteomes" id="UP000663801"/>
    </source>
</evidence>
<sequence>MPIPWRALAVVTLLMTTAVPGGGRDDKVGGDYLVRRGDTLSQIALDHGIPGGAATLLDRNDDVLTDADTIYAGQRLAVDAPAPRRADGTTFAPLAGPPASELTAAELAPVPLPTTFPGATAGAPWVVSLGDSFISGEAGRWAGNSGGSSTLTDALGPTAYFDSPLDDRELIPLCHRSKSAMIHIADAGTPTTPGSPVNSLNLACSGAQTTTQKESGAFKPGLDFYDDGPGEQGQALMLQQFVQAGNDVRTVVVSIGGNNFDFAPVIQTCVEDYLVYYSYCSQDPTVTDQASPARIAAVAGEIATGLRNVQQAMRQAGRSDDSWTLVVNLDPDPLVLGGGFRYEETYSRQSTGGCGIYDVDATWAGTTFITAVQQATRQGLAQAAVPGSVVLDLSGWLTDRQLCSTTTQLVGESGGAATWQSAGAVDVSEWANQIRTVTVLGPYMQQESLHPNYWAQLAARSCVRQLVASGGDGRPSGGACVRTGSGLTSRGEPVMTFTPGS</sequence>
<dbReference type="Pfam" id="PF01476">
    <property type="entry name" value="LysM"/>
    <property type="match status" value="1"/>
</dbReference>
<dbReference type="PROSITE" id="PS51782">
    <property type="entry name" value="LYSM"/>
    <property type="match status" value="1"/>
</dbReference>
<gene>
    <name evidence="2" type="ORF">JL107_08525</name>
</gene>
<dbReference type="SUPFAM" id="SSF52266">
    <property type="entry name" value="SGNH hydrolase"/>
    <property type="match status" value="1"/>
</dbReference>
<organism evidence="2 3">
    <name type="scientific">Nakamurella flavida</name>
    <dbReference type="NCBI Taxonomy" id="363630"/>
    <lineage>
        <taxon>Bacteria</taxon>
        <taxon>Bacillati</taxon>
        <taxon>Actinomycetota</taxon>
        <taxon>Actinomycetes</taxon>
        <taxon>Nakamurellales</taxon>
        <taxon>Nakamurellaceae</taxon>
        <taxon>Nakamurella</taxon>
    </lineage>
</organism>
<dbReference type="RefSeq" id="WP_205256600.1">
    <property type="nucleotide sequence ID" value="NZ_BAAAPV010000004.1"/>
</dbReference>
<dbReference type="AlphaFoldDB" id="A0A938YNV1"/>
<proteinExistence type="predicted"/>
<reference evidence="2" key="1">
    <citation type="submission" date="2021-01" db="EMBL/GenBank/DDBJ databases">
        <title>KCTC 19127 draft genome.</title>
        <authorList>
            <person name="An D."/>
        </authorList>
    </citation>
    <scope>NUCLEOTIDE SEQUENCE</scope>
    <source>
        <strain evidence="2">KCTC 19127</strain>
    </source>
</reference>
<dbReference type="Gene3D" id="3.10.350.10">
    <property type="entry name" value="LysM domain"/>
    <property type="match status" value="1"/>
</dbReference>
<dbReference type="InterPro" id="IPR018392">
    <property type="entry name" value="LysM"/>
</dbReference>
<dbReference type="EMBL" id="JAERWL010000008">
    <property type="protein sequence ID" value="MBM9476483.1"/>
    <property type="molecule type" value="Genomic_DNA"/>
</dbReference>
<dbReference type="InterPro" id="IPR036514">
    <property type="entry name" value="SGNH_hydro_sf"/>
</dbReference>
<dbReference type="SMART" id="SM00257">
    <property type="entry name" value="LysM"/>
    <property type="match status" value="1"/>
</dbReference>
<dbReference type="InterPro" id="IPR036779">
    <property type="entry name" value="LysM_dom_sf"/>
</dbReference>
<evidence type="ECO:0000313" key="2">
    <source>
        <dbReference type="EMBL" id="MBM9476483.1"/>
    </source>
</evidence>
<dbReference type="Proteomes" id="UP000663801">
    <property type="component" value="Unassembled WGS sequence"/>
</dbReference>
<evidence type="ECO:0000259" key="1">
    <source>
        <dbReference type="PROSITE" id="PS51782"/>
    </source>
</evidence>
<comment type="caution">
    <text evidence="2">The sequence shown here is derived from an EMBL/GenBank/DDBJ whole genome shotgun (WGS) entry which is preliminary data.</text>
</comment>
<dbReference type="Gene3D" id="3.40.50.1110">
    <property type="entry name" value="SGNH hydrolase"/>
    <property type="match status" value="1"/>
</dbReference>
<protein>
    <submittedName>
        <fullName evidence="2">LysM peptidoglycan-binding domain-containing protein</fullName>
    </submittedName>
</protein>